<evidence type="ECO:0000256" key="3">
    <source>
        <dbReference type="ARBA" id="ARBA00022741"/>
    </source>
</evidence>
<keyword evidence="4 5" id="KW-0694">RNA-binding</keyword>
<dbReference type="GO" id="GO:0005739">
    <property type="term" value="C:mitochondrion"/>
    <property type="evidence" value="ECO:0007669"/>
    <property type="project" value="UniProtKB-ARBA"/>
</dbReference>
<dbReference type="SUPFAM" id="SSF81301">
    <property type="entry name" value="Nucleotidyltransferase"/>
    <property type="match status" value="1"/>
</dbReference>
<dbReference type="InterPro" id="IPR043519">
    <property type="entry name" value="NT_sf"/>
</dbReference>
<name>A0A1Y2AUG4_9FUNG</name>
<dbReference type="GO" id="GO:0052929">
    <property type="term" value="F:ATP:3'-cytidine-cytidine-tRNA adenylyltransferase activity"/>
    <property type="evidence" value="ECO:0007669"/>
    <property type="project" value="TreeGrafter"/>
</dbReference>
<dbReference type="PANTHER" id="PTHR13734">
    <property type="entry name" value="TRNA-NUCLEOTIDYLTRANSFERASE"/>
    <property type="match status" value="1"/>
</dbReference>
<dbReference type="InterPro" id="IPR002646">
    <property type="entry name" value="PolA_pol_head_dom"/>
</dbReference>
<feature type="domain" description="tRNA nucleotidyltransferase/poly(A) polymerase RNA and SrmB- binding" evidence="7">
    <location>
        <begin position="236"/>
        <end position="277"/>
    </location>
</feature>
<proteinExistence type="inferred from homology"/>
<reference evidence="8 9" key="1">
    <citation type="submission" date="2016-08" db="EMBL/GenBank/DDBJ databases">
        <title>A Parts List for Fungal Cellulosomes Revealed by Comparative Genomics.</title>
        <authorList>
            <consortium name="DOE Joint Genome Institute"/>
            <person name="Haitjema C.H."/>
            <person name="Gilmore S.P."/>
            <person name="Henske J.K."/>
            <person name="Solomon K.V."/>
            <person name="De Groot R."/>
            <person name="Kuo A."/>
            <person name="Mondo S.J."/>
            <person name="Salamov A.A."/>
            <person name="Labutti K."/>
            <person name="Zhao Z."/>
            <person name="Chiniquy J."/>
            <person name="Barry K."/>
            <person name="Brewer H.M."/>
            <person name="Purvine S.O."/>
            <person name="Wright A.T."/>
            <person name="Boxma B."/>
            <person name="Van Alen T."/>
            <person name="Hackstein J.H."/>
            <person name="Baker S.E."/>
            <person name="Grigoriev I.V."/>
            <person name="O'Malley M.A."/>
        </authorList>
    </citation>
    <scope>NUCLEOTIDE SEQUENCE [LARGE SCALE GENOMIC DNA]</scope>
    <source>
        <strain evidence="8 9">G1</strain>
    </source>
</reference>
<dbReference type="FunFam" id="3.30.460.10:FF:000019">
    <property type="entry name" value="tRNA nucleotidyltransferase cca2"/>
    <property type="match status" value="1"/>
</dbReference>
<protein>
    <recommendedName>
        <fullName evidence="10">Poly A polymerase C-terminal region-like protein</fullName>
    </recommendedName>
</protein>
<dbReference type="InterPro" id="IPR032828">
    <property type="entry name" value="PolyA_RNA-bd"/>
</dbReference>
<evidence type="ECO:0000313" key="9">
    <source>
        <dbReference type="Proteomes" id="UP000193920"/>
    </source>
</evidence>
<dbReference type="SUPFAM" id="SSF81891">
    <property type="entry name" value="Poly A polymerase C-terminal region-like"/>
    <property type="match status" value="1"/>
</dbReference>
<sequence length="508" mass="58974">MIENTVHNINEIQPFTFVLNEKEKQLVELFRNICEYIHQSNPNLPPITVRFVGGWVRDKLLNIECSDLDVALDTMLGHEFALYVNKYLNEQSLSLEHVQKIESNPEKSRHLETAKGFIFGQWIDFINLRTETYCENSRVPNMEFGTPEEDAFRRDITINALFYNIHTNQIEDFTGKGIEDMKNKFIRTPLCPKLTFTDDPLRILRTVRFGSRLNFELADDIGDAARIPEIKQALQNKVSRSRIGNEIDKMLTGTNPVLAIQYLNSFNLLDVIIDKPETLDTNLDLFDYSEAVSSLECAEWVLSKTNSIQLVPKSAYPLTDKYLRILRFSALLLPFRHYNYMEKRKTYSYCRYIMRTGFQLPNNDTNSVVILQKYIDDIIQLVNNDINDKVAIGNLISNIGILPVFGEWSIALLLAITTELVTTPEYTEEMKEKILEKYSQLAKNIDEFQLDTCWSWKSIIDGKHALTLLNMKPGPKTREIMSSIKHWQFLHPNGTQEECEIWLKQTYL</sequence>
<evidence type="ECO:0008006" key="10">
    <source>
        <dbReference type="Google" id="ProtNLM"/>
    </source>
</evidence>
<evidence type="ECO:0000259" key="7">
    <source>
        <dbReference type="Pfam" id="PF12627"/>
    </source>
</evidence>
<evidence type="ECO:0000256" key="2">
    <source>
        <dbReference type="ARBA" id="ARBA00022679"/>
    </source>
</evidence>
<dbReference type="PANTHER" id="PTHR13734:SF5">
    <property type="entry name" value="CCA TRNA NUCLEOTIDYLTRANSFERASE, MITOCHONDRIAL"/>
    <property type="match status" value="1"/>
</dbReference>
<comment type="similarity">
    <text evidence="1 5">Belongs to the tRNA nucleotidyltransferase/poly(A) polymerase family.</text>
</comment>
<evidence type="ECO:0000256" key="5">
    <source>
        <dbReference type="RuleBase" id="RU003953"/>
    </source>
</evidence>
<dbReference type="EMBL" id="MCOG01000204">
    <property type="protein sequence ID" value="ORY26192.1"/>
    <property type="molecule type" value="Genomic_DNA"/>
</dbReference>
<feature type="domain" description="Poly A polymerase head" evidence="6">
    <location>
        <begin position="50"/>
        <end position="187"/>
    </location>
</feature>
<dbReference type="GO" id="GO:0000166">
    <property type="term" value="F:nucleotide binding"/>
    <property type="evidence" value="ECO:0007669"/>
    <property type="project" value="UniProtKB-KW"/>
</dbReference>
<dbReference type="GO" id="GO:0003723">
    <property type="term" value="F:RNA binding"/>
    <property type="evidence" value="ECO:0007669"/>
    <property type="project" value="UniProtKB-KW"/>
</dbReference>
<keyword evidence="2 5" id="KW-0808">Transferase</keyword>
<keyword evidence="9" id="KW-1185">Reference proteome</keyword>
<dbReference type="CDD" id="cd05398">
    <property type="entry name" value="NT_ClassII-CCAase"/>
    <property type="match status" value="1"/>
</dbReference>
<dbReference type="Gene3D" id="3.30.460.10">
    <property type="entry name" value="Beta Polymerase, domain 2"/>
    <property type="match status" value="1"/>
</dbReference>
<evidence type="ECO:0000256" key="4">
    <source>
        <dbReference type="ARBA" id="ARBA00022884"/>
    </source>
</evidence>
<dbReference type="AlphaFoldDB" id="A0A1Y2AUG4"/>
<dbReference type="STRING" id="1754190.A0A1Y2AUG4"/>
<dbReference type="OrthoDB" id="445712at2759"/>
<evidence type="ECO:0000313" key="8">
    <source>
        <dbReference type="EMBL" id="ORY26192.1"/>
    </source>
</evidence>
<comment type="caution">
    <text evidence="8">The sequence shown here is derived from an EMBL/GenBank/DDBJ whole genome shotgun (WGS) entry which is preliminary data.</text>
</comment>
<dbReference type="Gene3D" id="1.10.3090.10">
    <property type="entry name" value="cca-adding enzyme, domain 2"/>
    <property type="match status" value="1"/>
</dbReference>
<dbReference type="GO" id="GO:0001680">
    <property type="term" value="P:tRNA 3'-terminal CCA addition"/>
    <property type="evidence" value="ECO:0007669"/>
    <property type="project" value="TreeGrafter"/>
</dbReference>
<evidence type="ECO:0000256" key="1">
    <source>
        <dbReference type="ARBA" id="ARBA00007265"/>
    </source>
</evidence>
<gene>
    <name evidence="8" type="ORF">LY90DRAFT_662224</name>
</gene>
<dbReference type="Proteomes" id="UP000193920">
    <property type="component" value="Unassembled WGS sequence"/>
</dbReference>
<dbReference type="GO" id="GO:0052927">
    <property type="term" value="F:CC tRNA cytidylyltransferase activity"/>
    <property type="evidence" value="ECO:0007669"/>
    <property type="project" value="TreeGrafter"/>
</dbReference>
<keyword evidence="3" id="KW-0547">Nucleotide-binding</keyword>
<evidence type="ECO:0000259" key="6">
    <source>
        <dbReference type="Pfam" id="PF01743"/>
    </source>
</evidence>
<dbReference type="Pfam" id="PF01743">
    <property type="entry name" value="PolyA_pol"/>
    <property type="match status" value="1"/>
</dbReference>
<organism evidence="8 9">
    <name type="scientific">Neocallimastix californiae</name>
    <dbReference type="NCBI Taxonomy" id="1754190"/>
    <lineage>
        <taxon>Eukaryota</taxon>
        <taxon>Fungi</taxon>
        <taxon>Fungi incertae sedis</taxon>
        <taxon>Chytridiomycota</taxon>
        <taxon>Chytridiomycota incertae sedis</taxon>
        <taxon>Neocallimastigomycetes</taxon>
        <taxon>Neocallimastigales</taxon>
        <taxon>Neocallimastigaceae</taxon>
        <taxon>Neocallimastix</taxon>
    </lineage>
</organism>
<accession>A0A1Y2AUG4</accession>
<dbReference type="Pfam" id="PF12627">
    <property type="entry name" value="PolyA_pol_RNAbd"/>
    <property type="match status" value="1"/>
</dbReference>